<sequence length="332" mass="35926">MNEVDGRKLSKKEKKALAFRAGKGKKKSLEDAQDEVPEQEDLDQAEEDRTSVIKQDKKDKKRKREDQDESTIKDESTTAAPSEEAPKKKKRQRGGMNKPKVSPGADAEGKPKLVLFIGNLPFKVTMEQIKEHFTPCGEAPIVRLLTPKQSHHSSNPSNQSKGCAFIQFTSPLALQAALRLHESDLGGRKINVELTAGGGGNSEQRKAKIAAKRKSMGEEREKVARNKRVREGKPADLSDKSALWGIGRKSEAEEKKAAAAASAAAGEGGAGGEEDKPKTQKKEILLPDGKVKKVRDRRIPKTGPDGVEKERSRKAAAKAAAASSGANSIKLG</sequence>
<gene>
    <name evidence="5" type="ORF">ls5931a1_00076</name>
</gene>
<feature type="region of interest" description="Disordered" evidence="3">
    <location>
        <begin position="1"/>
        <end position="112"/>
    </location>
</feature>
<dbReference type="PANTHER" id="PTHR23236">
    <property type="entry name" value="EUKARYOTIC TRANSLATION INITIATION FACTOR 4B/4H"/>
    <property type="match status" value="1"/>
</dbReference>
<accession>A0A0H5FTF9</accession>
<evidence type="ECO:0000259" key="4">
    <source>
        <dbReference type="PROSITE" id="PS50102"/>
    </source>
</evidence>
<dbReference type="InterPro" id="IPR034228">
    <property type="entry name" value="Nop6_RRM"/>
</dbReference>
<protein>
    <recommendedName>
        <fullName evidence="4">RRM domain-containing protein</fullName>
    </recommendedName>
</protein>
<feature type="compositionally biased region" description="Basic and acidic residues" evidence="3">
    <location>
        <begin position="47"/>
        <end position="76"/>
    </location>
</feature>
<dbReference type="GO" id="GO:0005730">
    <property type="term" value="C:nucleolus"/>
    <property type="evidence" value="ECO:0007669"/>
    <property type="project" value="TreeGrafter"/>
</dbReference>
<feature type="compositionally biased region" description="Basic and acidic residues" evidence="3">
    <location>
        <begin position="273"/>
        <end position="291"/>
    </location>
</feature>
<evidence type="ECO:0000313" key="5">
    <source>
        <dbReference type="EMBL" id="CRX79271.1"/>
    </source>
</evidence>
<dbReference type="Pfam" id="PF00076">
    <property type="entry name" value="RRM_1"/>
    <property type="match status" value="1"/>
</dbReference>
<feature type="compositionally biased region" description="Basic and acidic residues" evidence="3">
    <location>
        <begin position="248"/>
        <end position="257"/>
    </location>
</feature>
<organism evidence="5">
    <name type="scientific">Leucosporidium scottii</name>
    <dbReference type="NCBI Taxonomy" id="5278"/>
    <lineage>
        <taxon>Eukaryota</taxon>
        <taxon>Fungi</taxon>
        <taxon>Dikarya</taxon>
        <taxon>Basidiomycota</taxon>
        <taxon>Pucciniomycotina</taxon>
        <taxon>Microbotryomycetes</taxon>
        <taxon>Leucosporidiales</taxon>
        <taxon>Leucosporidium</taxon>
    </lineage>
</organism>
<keyword evidence="1 2" id="KW-0694">RNA-binding</keyword>
<name>A0A0H5FTF9_9BASI</name>
<dbReference type="GO" id="GO:0042274">
    <property type="term" value="P:ribosomal small subunit biogenesis"/>
    <property type="evidence" value="ECO:0007669"/>
    <property type="project" value="TreeGrafter"/>
</dbReference>
<dbReference type="Gene3D" id="3.30.70.330">
    <property type="match status" value="1"/>
</dbReference>
<dbReference type="GO" id="GO:0019843">
    <property type="term" value="F:rRNA binding"/>
    <property type="evidence" value="ECO:0007669"/>
    <property type="project" value="TreeGrafter"/>
</dbReference>
<evidence type="ECO:0000256" key="2">
    <source>
        <dbReference type="PROSITE-ProRule" id="PRU00176"/>
    </source>
</evidence>
<feature type="domain" description="RRM" evidence="4">
    <location>
        <begin position="113"/>
        <end position="197"/>
    </location>
</feature>
<feature type="compositionally biased region" description="Basic and acidic residues" evidence="3">
    <location>
        <begin position="215"/>
        <end position="239"/>
    </location>
</feature>
<dbReference type="InterPro" id="IPR035979">
    <property type="entry name" value="RBD_domain_sf"/>
</dbReference>
<reference evidence="5" key="1">
    <citation type="submission" date="2015-06" db="EMBL/GenBank/DDBJ databases">
        <title>Genetic Architecture Underlying Mating-Type Determination in the Yeast Leucosporidium scottii and the Evolution of Mating Systems in Basidiomycetes.</title>
        <authorList>
            <person name="Maia T.M."/>
            <person name="Lopes S."/>
            <person name="Almeida J.M.G.C.F."/>
            <person name="Rosa L.H."/>
            <person name="Sampaio J.P."/>
            <person name="Goncalves P."/>
            <person name="Coelho M.A."/>
        </authorList>
    </citation>
    <scope>NUCLEOTIDE SEQUENCE</scope>
</reference>
<dbReference type="AlphaFoldDB" id="A0A0H5FTF9"/>
<proteinExistence type="predicted"/>
<dbReference type="SMART" id="SM00360">
    <property type="entry name" value="RRM"/>
    <property type="match status" value="1"/>
</dbReference>
<evidence type="ECO:0000256" key="1">
    <source>
        <dbReference type="ARBA" id="ARBA00022884"/>
    </source>
</evidence>
<dbReference type="SUPFAM" id="SSF54928">
    <property type="entry name" value="RNA-binding domain, RBD"/>
    <property type="match status" value="1"/>
</dbReference>
<dbReference type="InterPro" id="IPR000504">
    <property type="entry name" value="RRM_dom"/>
</dbReference>
<dbReference type="PANTHER" id="PTHR23236:SF51">
    <property type="entry name" value="NUCLEOLAR PROTEIN 6"/>
    <property type="match status" value="1"/>
</dbReference>
<feature type="region of interest" description="Disordered" evidence="3">
    <location>
        <begin position="196"/>
        <end position="332"/>
    </location>
</feature>
<feature type="compositionally biased region" description="Acidic residues" evidence="3">
    <location>
        <begin position="31"/>
        <end position="46"/>
    </location>
</feature>
<dbReference type="CDD" id="cd12400">
    <property type="entry name" value="RRM_Nop6"/>
    <property type="match status" value="1"/>
</dbReference>
<evidence type="ECO:0000256" key="3">
    <source>
        <dbReference type="SAM" id="MobiDB-lite"/>
    </source>
</evidence>
<dbReference type="PROSITE" id="PS50102">
    <property type="entry name" value="RRM"/>
    <property type="match status" value="1"/>
</dbReference>
<dbReference type="InterPro" id="IPR012677">
    <property type="entry name" value="Nucleotide-bd_a/b_plait_sf"/>
</dbReference>
<dbReference type="EMBL" id="LN868512">
    <property type="protein sequence ID" value="CRX79271.1"/>
    <property type="molecule type" value="Genomic_DNA"/>
</dbReference>